<feature type="compositionally biased region" description="Polar residues" evidence="1">
    <location>
        <begin position="59"/>
        <end position="73"/>
    </location>
</feature>
<sequence length="162" mass="17669">MPETTNVVDVAQRENRLGGILWSSEKLLKSSVGRHGNARLQGRGVSKPSSSVVHVDGTPNPNRLASAPNSLQFANGPKHKHQQKQKQLQQQKHHKQQQRQQQQQQQLGANAGTGAIYRLLANDSSHFVYACLACKHAAHIAPSRSFQSPAQCDCVALATPTL</sequence>
<gene>
    <name evidence="2" type="ORF">AWZ03_000659</name>
</gene>
<keyword evidence="3" id="KW-1185">Reference proteome</keyword>
<proteinExistence type="predicted"/>
<evidence type="ECO:0000313" key="3">
    <source>
        <dbReference type="Proteomes" id="UP000295192"/>
    </source>
</evidence>
<accession>A0A484BWC0</accession>
<reference evidence="2 3" key="1">
    <citation type="journal article" date="2019" name="J. Hered.">
        <title>An Improved Genome Assembly for Drosophila navojoa, the Basal Species in the mojavensis Cluster.</title>
        <authorList>
            <person name="Vanderlinde T."/>
            <person name="Dupim E.G."/>
            <person name="Nazario-Yepiz N.O."/>
            <person name="Carvalho A.B."/>
        </authorList>
    </citation>
    <scope>NUCLEOTIDE SEQUENCE [LARGE SCALE GENOMIC DNA]</scope>
    <source>
        <strain evidence="2">Navoj_Jal97</strain>
        <tissue evidence="2">Whole organism</tissue>
    </source>
</reference>
<comment type="caution">
    <text evidence="2">The sequence shown here is derived from an EMBL/GenBank/DDBJ whole genome shotgun (WGS) entry which is preliminary data.</text>
</comment>
<protein>
    <submittedName>
        <fullName evidence="2">Uncharacterized protein</fullName>
    </submittedName>
</protein>
<evidence type="ECO:0000256" key="1">
    <source>
        <dbReference type="SAM" id="MobiDB-lite"/>
    </source>
</evidence>
<dbReference type="Proteomes" id="UP000295192">
    <property type="component" value="Unassembled WGS sequence"/>
</dbReference>
<evidence type="ECO:0000313" key="2">
    <source>
        <dbReference type="EMBL" id="TDG53116.1"/>
    </source>
</evidence>
<organism evidence="2 3">
    <name type="scientific">Drosophila navojoa</name>
    <name type="common">Fruit fly</name>
    <dbReference type="NCBI Taxonomy" id="7232"/>
    <lineage>
        <taxon>Eukaryota</taxon>
        <taxon>Metazoa</taxon>
        <taxon>Ecdysozoa</taxon>
        <taxon>Arthropoda</taxon>
        <taxon>Hexapoda</taxon>
        <taxon>Insecta</taxon>
        <taxon>Pterygota</taxon>
        <taxon>Neoptera</taxon>
        <taxon>Endopterygota</taxon>
        <taxon>Diptera</taxon>
        <taxon>Brachycera</taxon>
        <taxon>Muscomorpha</taxon>
        <taxon>Ephydroidea</taxon>
        <taxon>Drosophilidae</taxon>
        <taxon>Drosophila</taxon>
    </lineage>
</organism>
<dbReference type="AlphaFoldDB" id="A0A484BWC0"/>
<name>A0A484BWC0_DRONA</name>
<feature type="region of interest" description="Disordered" evidence="1">
    <location>
        <begin position="35"/>
        <end position="107"/>
    </location>
</feature>
<dbReference type="EMBL" id="LSRL02000002">
    <property type="protein sequence ID" value="TDG53116.1"/>
    <property type="molecule type" value="Genomic_DNA"/>
</dbReference>